<dbReference type="GO" id="GO:0005634">
    <property type="term" value="C:nucleus"/>
    <property type="evidence" value="ECO:0007669"/>
    <property type="project" value="UniProtKB-UniRule"/>
</dbReference>
<gene>
    <name evidence="8" type="ORF">GPUH_LOCUS19675</name>
</gene>
<dbReference type="AlphaFoldDB" id="A0A183EFD5"/>
<dbReference type="InterPro" id="IPR009071">
    <property type="entry name" value="HMG_box_dom"/>
</dbReference>
<dbReference type="CDD" id="cd21990">
    <property type="entry name" value="HMG-box_CIC-like"/>
    <property type="match status" value="1"/>
</dbReference>
<reference evidence="10" key="1">
    <citation type="submission" date="2016-06" db="UniProtKB">
        <authorList>
            <consortium name="WormBaseParasite"/>
        </authorList>
    </citation>
    <scope>IDENTIFICATION</scope>
</reference>
<keyword evidence="2" id="KW-0805">Transcription regulation</keyword>
<keyword evidence="3 6" id="KW-0238">DNA-binding</keyword>
<feature type="DNA-binding region" description="HMG box" evidence="6">
    <location>
        <begin position="1"/>
        <end position="65"/>
    </location>
</feature>
<dbReference type="OrthoDB" id="2377365at2759"/>
<evidence type="ECO:0000256" key="6">
    <source>
        <dbReference type="PROSITE-ProRule" id="PRU00267"/>
    </source>
</evidence>
<dbReference type="SUPFAM" id="SSF47095">
    <property type="entry name" value="HMG-box"/>
    <property type="match status" value="1"/>
</dbReference>
<dbReference type="GO" id="GO:0000981">
    <property type="term" value="F:DNA-binding transcription factor activity, RNA polymerase II-specific"/>
    <property type="evidence" value="ECO:0007669"/>
    <property type="project" value="TreeGrafter"/>
</dbReference>
<protein>
    <submittedName>
        <fullName evidence="10">HMG box domain-containing protein</fullName>
    </submittedName>
</protein>
<accession>A0A183EFD5</accession>
<dbReference type="FunFam" id="1.10.30.10:FF:000075">
    <property type="entry name" value="Capicua transcriptional repressor a"/>
    <property type="match status" value="1"/>
</dbReference>
<keyword evidence="9" id="KW-1185">Reference proteome</keyword>
<evidence type="ECO:0000256" key="3">
    <source>
        <dbReference type="ARBA" id="ARBA00023125"/>
    </source>
</evidence>
<evidence type="ECO:0000256" key="4">
    <source>
        <dbReference type="ARBA" id="ARBA00023163"/>
    </source>
</evidence>
<evidence type="ECO:0000313" key="10">
    <source>
        <dbReference type="WBParaSite" id="GPUH_0001970101-mRNA-1"/>
    </source>
</evidence>
<feature type="domain" description="HMG box" evidence="7">
    <location>
        <begin position="1"/>
        <end position="65"/>
    </location>
</feature>
<dbReference type="InterPro" id="IPR036910">
    <property type="entry name" value="HMG_box_dom_sf"/>
</dbReference>
<evidence type="ECO:0000256" key="1">
    <source>
        <dbReference type="ARBA" id="ARBA00022553"/>
    </source>
</evidence>
<dbReference type="PROSITE" id="PS50118">
    <property type="entry name" value="HMG_BOX_2"/>
    <property type="match status" value="1"/>
</dbReference>
<evidence type="ECO:0000256" key="5">
    <source>
        <dbReference type="ARBA" id="ARBA00023242"/>
    </source>
</evidence>
<dbReference type="EMBL" id="UYRT01088945">
    <property type="protein sequence ID" value="VDN34340.1"/>
    <property type="molecule type" value="Genomic_DNA"/>
</dbReference>
<evidence type="ECO:0000313" key="8">
    <source>
        <dbReference type="EMBL" id="VDN34340.1"/>
    </source>
</evidence>
<dbReference type="Gene3D" id="1.10.30.10">
    <property type="entry name" value="High mobility group box domain"/>
    <property type="match status" value="1"/>
</dbReference>
<organism evidence="10">
    <name type="scientific">Gongylonema pulchrum</name>
    <dbReference type="NCBI Taxonomy" id="637853"/>
    <lineage>
        <taxon>Eukaryota</taxon>
        <taxon>Metazoa</taxon>
        <taxon>Ecdysozoa</taxon>
        <taxon>Nematoda</taxon>
        <taxon>Chromadorea</taxon>
        <taxon>Rhabditida</taxon>
        <taxon>Spirurina</taxon>
        <taxon>Spiruromorpha</taxon>
        <taxon>Spiruroidea</taxon>
        <taxon>Gongylonematidae</taxon>
        <taxon>Gongylonema</taxon>
    </lineage>
</organism>
<dbReference type="PANTHER" id="PTHR13059:SF13">
    <property type="entry name" value="PROTEIN CAPICUA HOMOLOG"/>
    <property type="match status" value="1"/>
</dbReference>
<dbReference type="Pfam" id="PF00505">
    <property type="entry name" value="HMG_box"/>
    <property type="match status" value="1"/>
</dbReference>
<keyword evidence="1" id="KW-0597">Phosphoprotein</keyword>
<dbReference type="InterPro" id="IPR052412">
    <property type="entry name" value="CC-Dev_Transcription_Reg"/>
</dbReference>
<proteinExistence type="predicted"/>
<sequence length="165" mass="19503">MNAFMIFSKRHRPLVHEKYPNRDNRTVSKILGEWWYALGLEEKQKYHDLATQVKEAHFRAHPDWKWCNRERKKTGSSNRKEIEQHDYVSSNNDLDISDQMASECMDGKPLPLLSPTTPVMMRSIVNSEVDTVSLFIRRSVCFHLLRVCFKHVDQKNQVIFLIKQS</sequence>
<dbReference type="SMART" id="SM00398">
    <property type="entry name" value="HMG"/>
    <property type="match status" value="1"/>
</dbReference>
<dbReference type="InterPro" id="IPR058607">
    <property type="entry name" value="HMG-box_Cic-like"/>
</dbReference>
<reference evidence="8 9" key="2">
    <citation type="submission" date="2018-11" db="EMBL/GenBank/DDBJ databases">
        <authorList>
            <consortium name="Pathogen Informatics"/>
        </authorList>
    </citation>
    <scope>NUCLEOTIDE SEQUENCE [LARGE SCALE GENOMIC DNA]</scope>
</reference>
<evidence type="ECO:0000259" key="7">
    <source>
        <dbReference type="PROSITE" id="PS50118"/>
    </source>
</evidence>
<dbReference type="GO" id="GO:0000977">
    <property type="term" value="F:RNA polymerase II transcription regulatory region sequence-specific DNA binding"/>
    <property type="evidence" value="ECO:0007669"/>
    <property type="project" value="TreeGrafter"/>
</dbReference>
<dbReference type="WBParaSite" id="GPUH_0001970101-mRNA-1">
    <property type="protein sequence ID" value="GPUH_0001970101-mRNA-1"/>
    <property type="gene ID" value="GPUH_0001970101"/>
</dbReference>
<dbReference type="Proteomes" id="UP000271098">
    <property type="component" value="Unassembled WGS sequence"/>
</dbReference>
<dbReference type="PANTHER" id="PTHR13059">
    <property type="entry name" value="HMG-BOX TRANSCRIPTION FACTOR BBX"/>
    <property type="match status" value="1"/>
</dbReference>
<evidence type="ECO:0000256" key="2">
    <source>
        <dbReference type="ARBA" id="ARBA00023015"/>
    </source>
</evidence>
<name>A0A183EFD5_9BILA</name>
<keyword evidence="4" id="KW-0804">Transcription</keyword>
<evidence type="ECO:0000313" key="9">
    <source>
        <dbReference type="Proteomes" id="UP000271098"/>
    </source>
</evidence>
<keyword evidence="5 6" id="KW-0539">Nucleus</keyword>